<comment type="subcellular location">
    <subcellularLocation>
        <location evidence="1">Cell membrane</location>
        <topology evidence="1">Multi-pass membrane protein</topology>
    </subcellularLocation>
</comment>
<dbReference type="Proteomes" id="UP000095185">
    <property type="component" value="Chromosome"/>
</dbReference>
<dbReference type="OrthoDB" id="9770036at2"/>
<dbReference type="InterPro" id="IPR003838">
    <property type="entry name" value="ABC3_permease_C"/>
</dbReference>
<keyword evidence="11" id="KW-1185">Reference proteome</keyword>
<organism evidence="10 11">
    <name type="scientific">Chlorobaculum limnaeum</name>
    <dbReference type="NCBI Taxonomy" id="274537"/>
    <lineage>
        <taxon>Bacteria</taxon>
        <taxon>Pseudomonadati</taxon>
        <taxon>Chlorobiota</taxon>
        <taxon>Chlorobiia</taxon>
        <taxon>Chlorobiales</taxon>
        <taxon>Chlorobiaceae</taxon>
        <taxon>Chlorobaculum</taxon>
    </lineage>
</organism>
<evidence type="ECO:0000256" key="7">
    <source>
        <dbReference type="SAM" id="Phobius"/>
    </source>
</evidence>
<evidence type="ECO:0000256" key="3">
    <source>
        <dbReference type="ARBA" id="ARBA00022475"/>
    </source>
</evidence>
<evidence type="ECO:0000256" key="5">
    <source>
        <dbReference type="ARBA" id="ARBA00022989"/>
    </source>
</evidence>
<feature type="transmembrane region" description="Helical" evidence="7">
    <location>
        <begin position="288"/>
        <end position="312"/>
    </location>
</feature>
<feature type="domain" description="MacB-like periplasmic core" evidence="9">
    <location>
        <begin position="21"/>
        <end position="260"/>
    </location>
</feature>
<keyword evidence="6 7" id="KW-0472">Membrane</keyword>
<feature type="domain" description="ABC3 transporter permease C-terminal" evidence="8">
    <location>
        <begin position="289"/>
        <end position="411"/>
    </location>
</feature>
<comment type="similarity">
    <text evidence="2">Belongs to the ABC-4 integral membrane protein family. LolC/E subfamily.</text>
</comment>
<dbReference type="STRING" id="274537.BIU88_02680"/>
<dbReference type="AlphaFoldDB" id="A0A1D8D164"/>
<dbReference type="RefSeq" id="WP_069808871.1">
    <property type="nucleotide sequence ID" value="NZ_CP017305.1"/>
</dbReference>
<proteinExistence type="inferred from homology"/>
<dbReference type="InterPro" id="IPR025857">
    <property type="entry name" value="MacB_PCD"/>
</dbReference>
<evidence type="ECO:0000313" key="10">
    <source>
        <dbReference type="EMBL" id="AOS83145.1"/>
    </source>
</evidence>
<dbReference type="PANTHER" id="PTHR30489:SF0">
    <property type="entry name" value="LIPOPROTEIN-RELEASING SYSTEM TRANSMEMBRANE PROTEIN LOLE"/>
    <property type="match status" value="1"/>
</dbReference>
<reference evidence="10" key="1">
    <citation type="submission" date="2016-09" db="EMBL/GenBank/DDBJ databases">
        <title>Genome sequence of Chlorobaculum limnaeum.</title>
        <authorList>
            <person name="Liu Z."/>
            <person name="Tank M."/>
            <person name="Bryant D.A."/>
        </authorList>
    </citation>
    <scope>NUCLEOTIDE SEQUENCE [LARGE SCALE GENOMIC DNA]</scope>
    <source>
        <strain evidence="10">DSM 1677</strain>
    </source>
</reference>
<evidence type="ECO:0000256" key="1">
    <source>
        <dbReference type="ARBA" id="ARBA00004651"/>
    </source>
</evidence>
<dbReference type="PANTHER" id="PTHR30489">
    <property type="entry name" value="LIPOPROTEIN-RELEASING SYSTEM TRANSMEMBRANE PROTEIN LOLE"/>
    <property type="match status" value="1"/>
</dbReference>
<dbReference type="GO" id="GO:0098797">
    <property type="term" value="C:plasma membrane protein complex"/>
    <property type="evidence" value="ECO:0007669"/>
    <property type="project" value="TreeGrafter"/>
</dbReference>
<gene>
    <name evidence="10" type="ORF">BIU88_02680</name>
</gene>
<accession>A0A1D8D164</accession>
<dbReference type="InterPro" id="IPR051447">
    <property type="entry name" value="Lipoprotein-release_system"/>
</dbReference>
<feature type="transmembrane region" description="Helical" evidence="7">
    <location>
        <begin position="386"/>
        <end position="406"/>
    </location>
</feature>
<evidence type="ECO:0000256" key="6">
    <source>
        <dbReference type="ARBA" id="ARBA00023136"/>
    </source>
</evidence>
<keyword evidence="5 7" id="KW-1133">Transmembrane helix</keyword>
<feature type="transmembrane region" description="Helical" evidence="7">
    <location>
        <begin position="333"/>
        <end position="356"/>
    </location>
</feature>
<evidence type="ECO:0000256" key="4">
    <source>
        <dbReference type="ARBA" id="ARBA00022692"/>
    </source>
</evidence>
<dbReference type="EMBL" id="CP017305">
    <property type="protein sequence ID" value="AOS83145.1"/>
    <property type="molecule type" value="Genomic_DNA"/>
</dbReference>
<dbReference type="Pfam" id="PF02687">
    <property type="entry name" value="FtsX"/>
    <property type="match status" value="1"/>
</dbReference>
<evidence type="ECO:0000259" key="9">
    <source>
        <dbReference type="Pfam" id="PF12704"/>
    </source>
</evidence>
<dbReference type="Pfam" id="PF12704">
    <property type="entry name" value="MacB_PCD"/>
    <property type="match status" value="1"/>
</dbReference>
<protein>
    <submittedName>
        <fullName evidence="10">Permease</fullName>
    </submittedName>
</protein>
<sequence>MTFLDLLRFAWVHLRERKRQTFLTVLGVAVGSAMMITTIAVARGSSMSVFLRLIDVAPHITIGADRIVPEVPDNLVGIMQGRIAFVRKNVTTDRKVVIKNYSQVIATLTPLREVVDISPYVTSKLLARNKNRFTPCFAKGVVPSLEGEIAGLKKNLLDPEALTELGWTPNGIILGSMLADKLKAGYRDTIMLVDKAGNEYPVMVVGRFRSGFNTKDDKEAYVNLALAQRMESLPANSVTGIGLRIADIAEADALAARIETLTGYDTKSWSESNKNVIDFYNRNGTITLVLVSFVFVVAGLGVSSVMTTVVLQKVKDIAILRSMGVQRKSITRIFMLEGLLIGTFGVLVGSPVGHLICDLISRIRFAPTSAGVISSDRLLISETSDAHLIVIGFGILIAVISSVGPARRATSYLPVRVLRGEVG</sequence>
<feature type="transmembrane region" description="Helical" evidence="7">
    <location>
        <begin position="21"/>
        <end position="42"/>
    </location>
</feature>
<keyword evidence="3" id="KW-1003">Cell membrane</keyword>
<dbReference type="KEGG" id="clz:BIU88_02680"/>
<name>A0A1D8D164_CHLLM</name>
<keyword evidence="4 7" id="KW-0812">Transmembrane</keyword>
<evidence type="ECO:0000259" key="8">
    <source>
        <dbReference type="Pfam" id="PF02687"/>
    </source>
</evidence>
<evidence type="ECO:0000256" key="2">
    <source>
        <dbReference type="ARBA" id="ARBA00005236"/>
    </source>
</evidence>
<dbReference type="GO" id="GO:0044874">
    <property type="term" value="P:lipoprotein localization to outer membrane"/>
    <property type="evidence" value="ECO:0007669"/>
    <property type="project" value="TreeGrafter"/>
</dbReference>
<evidence type="ECO:0000313" key="11">
    <source>
        <dbReference type="Proteomes" id="UP000095185"/>
    </source>
</evidence>